<reference evidence="1" key="2">
    <citation type="submission" date="2017-10" db="EMBL/GenBank/DDBJ databases">
        <title>Ladona fulva Genome sequencing and assembly.</title>
        <authorList>
            <person name="Murali S."/>
            <person name="Richards S."/>
            <person name="Bandaranaike D."/>
            <person name="Bellair M."/>
            <person name="Blankenburg K."/>
            <person name="Chao H."/>
            <person name="Dinh H."/>
            <person name="Doddapaneni H."/>
            <person name="Dugan-Rocha S."/>
            <person name="Elkadiri S."/>
            <person name="Gnanaolivu R."/>
            <person name="Hernandez B."/>
            <person name="Skinner E."/>
            <person name="Javaid M."/>
            <person name="Lee S."/>
            <person name="Li M."/>
            <person name="Ming W."/>
            <person name="Munidasa M."/>
            <person name="Muniz J."/>
            <person name="Nguyen L."/>
            <person name="Hughes D."/>
            <person name="Osuji N."/>
            <person name="Pu L.-L."/>
            <person name="Puazo M."/>
            <person name="Qu C."/>
            <person name="Quiroz J."/>
            <person name="Raj R."/>
            <person name="Weissenberger G."/>
            <person name="Xin Y."/>
            <person name="Zou X."/>
            <person name="Han Y."/>
            <person name="Worley K."/>
            <person name="Muzny D."/>
            <person name="Gibbs R."/>
        </authorList>
    </citation>
    <scope>NUCLEOTIDE SEQUENCE</scope>
    <source>
        <strain evidence="1">Sampled in the wild</strain>
    </source>
</reference>
<proteinExistence type="predicted"/>
<evidence type="ECO:0000313" key="1">
    <source>
        <dbReference type="EMBL" id="KAG8234361.1"/>
    </source>
</evidence>
<comment type="caution">
    <text evidence="1">The sequence shown here is derived from an EMBL/GenBank/DDBJ whole genome shotgun (WGS) entry which is preliminary data.</text>
</comment>
<dbReference type="EMBL" id="KZ308801">
    <property type="protein sequence ID" value="KAG8234361.1"/>
    <property type="molecule type" value="Genomic_DNA"/>
</dbReference>
<reference evidence="1" key="1">
    <citation type="submission" date="2013-04" db="EMBL/GenBank/DDBJ databases">
        <authorList>
            <person name="Qu J."/>
            <person name="Murali S.C."/>
            <person name="Bandaranaike D."/>
            <person name="Bellair M."/>
            <person name="Blankenburg K."/>
            <person name="Chao H."/>
            <person name="Dinh H."/>
            <person name="Doddapaneni H."/>
            <person name="Downs B."/>
            <person name="Dugan-Rocha S."/>
            <person name="Elkadiri S."/>
            <person name="Gnanaolivu R.D."/>
            <person name="Hernandez B."/>
            <person name="Javaid M."/>
            <person name="Jayaseelan J.C."/>
            <person name="Lee S."/>
            <person name="Li M."/>
            <person name="Ming W."/>
            <person name="Munidasa M."/>
            <person name="Muniz J."/>
            <person name="Nguyen L."/>
            <person name="Ongeri F."/>
            <person name="Osuji N."/>
            <person name="Pu L.-L."/>
            <person name="Puazo M."/>
            <person name="Qu C."/>
            <person name="Quiroz J."/>
            <person name="Raj R."/>
            <person name="Weissenberger G."/>
            <person name="Xin Y."/>
            <person name="Zou X."/>
            <person name="Han Y."/>
            <person name="Richards S."/>
            <person name="Worley K."/>
            <person name="Muzny D."/>
            <person name="Gibbs R."/>
        </authorList>
    </citation>
    <scope>NUCLEOTIDE SEQUENCE</scope>
    <source>
        <strain evidence="1">Sampled in the wild</strain>
    </source>
</reference>
<name>A0A8K0KFR8_LADFU</name>
<sequence>MGGVDTADQMLSYYNFKRKTLSWYTRLGFRIIAKQLISVICTKNIYTSATDITARYIQTYN</sequence>
<dbReference type="AlphaFoldDB" id="A0A8K0KFR8"/>
<gene>
    <name evidence="1" type="ORF">J437_LFUL013249</name>
</gene>
<evidence type="ECO:0000313" key="2">
    <source>
        <dbReference type="Proteomes" id="UP000792457"/>
    </source>
</evidence>
<accession>A0A8K0KFR8</accession>
<dbReference type="Proteomes" id="UP000792457">
    <property type="component" value="Unassembled WGS sequence"/>
</dbReference>
<keyword evidence="2" id="KW-1185">Reference proteome</keyword>
<protein>
    <submittedName>
        <fullName evidence="1">Uncharacterized protein</fullName>
    </submittedName>
</protein>
<organism evidence="1 2">
    <name type="scientific">Ladona fulva</name>
    <name type="common">Scarce chaser dragonfly</name>
    <name type="synonym">Libellula fulva</name>
    <dbReference type="NCBI Taxonomy" id="123851"/>
    <lineage>
        <taxon>Eukaryota</taxon>
        <taxon>Metazoa</taxon>
        <taxon>Ecdysozoa</taxon>
        <taxon>Arthropoda</taxon>
        <taxon>Hexapoda</taxon>
        <taxon>Insecta</taxon>
        <taxon>Pterygota</taxon>
        <taxon>Palaeoptera</taxon>
        <taxon>Odonata</taxon>
        <taxon>Epiprocta</taxon>
        <taxon>Anisoptera</taxon>
        <taxon>Libelluloidea</taxon>
        <taxon>Libellulidae</taxon>
        <taxon>Ladona</taxon>
    </lineage>
</organism>
<dbReference type="OrthoDB" id="118105at2759"/>